<evidence type="ECO:0000313" key="13">
    <source>
        <dbReference type="EMBL" id="MEM0541526.1"/>
    </source>
</evidence>
<dbReference type="SUPFAM" id="SSF51905">
    <property type="entry name" value="FAD/NAD(P)-binding domain"/>
    <property type="match status" value="1"/>
</dbReference>
<dbReference type="Gene3D" id="1.10.150.570">
    <property type="entry name" value="GidA associated domain, C-terminal subdomain"/>
    <property type="match status" value="1"/>
</dbReference>
<comment type="function">
    <text evidence="2 11">NAD-binding protein involved in the addition of a carboxymethylaminomethyl (cmnm) group at the wobble position (U34) of certain tRNAs, forming tRNA-cmnm(5)s(2)U34.</text>
</comment>
<keyword evidence="8 11" id="KW-0520">NAD</keyword>
<dbReference type="PANTHER" id="PTHR11806:SF0">
    <property type="entry name" value="PROTEIN MTO1 HOMOLOG, MITOCHONDRIAL"/>
    <property type="match status" value="1"/>
</dbReference>
<keyword evidence="14" id="KW-1185">Reference proteome</keyword>
<comment type="caution">
    <text evidence="13">The sequence shown here is derived from an EMBL/GenBank/DDBJ whole genome shotgun (WGS) entry which is preliminary data.</text>
</comment>
<dbReference type="HAMAP" id="MF_00129">
    <property type="entry name" value="MnmG_GidA"/>
    <property type="match status" value="1"/>
</dbReference>
<dbReference type="EMBL" id="JBCGDO010000002">
    <property type="protein sequence ID" value="MEM0541526.1"/>
    <property type="molecule type" value="Genomic_DNA"/>
</dbReference>
<name>A0ABU9N2A5_9FLAO</name>
<comment type="subcellular location">
    <subcellularLocation>
        <location evidence="11">Cytoplasm</location>
    </subcellularLocation>
</comment>
<dbReference type="InterPro" id="IPR004416">
    <property type="entry name" value="MnmG"/>
</dbReference>
<comment type="similarity">
    <text evidence="3 11">Belongs to the MnmG family.</text>
</comment>
<evidence type="ECO:0000256" key="10">
    <source>
        <dbReference type="ARBA" id="ARBA00031800"/>
    </source>
</evidence>
<dbReference type="RefSeq" id="WP_342694757.1">
    <property type="nucleotide sequence ID" value="NZ_JBCGDO010000002.1"/>
</dbReference>
<evidence type="ECO:0000256" key="8">
    <source>
        <dbReference type="ARBA" id="ARBA00023027"/>
    </source>
</evidence>
<accession>A0ABU9N2A5</accession>
<evidence type="ECO:0000256" key="5">
    <source>
        <dbReference type="ARBA" id="ARBA00022630"/>
    </source>
</evidence>
<dbReference type="Pfam" id="PF01134">
    <property type="entry name" value="GIDA"/>
    <property type="match status" value="1"/>
</dbReference>
<dbReference type="Proteomes" id="UP001460072">
    <property type="component" value="Unassembled WGS sequence"/>
</dbReference>
<dbReference type="Pfam" id="PF21680">
    <property type="entry name" value="GIDA_C_1st"/>
    <property type="match status" value="1"/>
</dbReference>
<dbReference type="PROSITE" id="PS01280">
    <property type="entry name" value="GIDA_1"/>
    <property type="match status" value="1"/>
</dbReference>
<evidence type="ECO:0000256" key="2">
    <source>
        <dbReference type="ARBA" id="ARBA00003717"/>
    </source>
</evidence>
<dbReference type="PROSITE" id="PS01281">
    <property type="entry name" value="GIDA_2"/>
    <property type="match status" value="1"/>
</dbReference>
<dbReference type="InterPro" id="IPR002218">
    <property type="entry name" value="MnmG-rel"/>
</dbReference>
<evidence type="ECO:0000313" key="14">
    <source>
        <dbReference type="Proteomes" id="UP001460072"/>
    </source>
</evidence>
<proteinExistence type="inferred from homology"/>
<dbReference type="Gene3D" id="1.10.10.1800">
    <property type="entry name" value="tRNA uridine 5-carboxymethylaminomethyl modification enzyme MnmG/GidA"/>
    <property type="match status" value="1"/>
</dbReference>
<dbReference type="InterPro" id="IPR020595">
    <property type="entry name" value="MnmG-rel_CS"/>
</dbReference>
<comment type="caution">
    <text evidence="11">Lacks conserved residue(s) required for the propagation of feature annotation.</text>
</comment>
<sequence>MFLDKYDVIVVGAGHAGCEAAAASANMGCSTLLVTMSLQNIAQMSCNPAMGGIAKGQIVREIDALGGYSGIISDKTAVQFKMLNKSKGPAMWSPRVQSDRMRFSEEWRLMLERTTNLDFYQEMAKGLLIKNNKIEGIVTSLGIEIKAKTVVLTNGTFLNGLIHIGDKQFGGGRAGESAAYGITDDLVKVGFEAGRMKTGTPPRVDGRSLDYSKMREEPGDVFPDKFSYSDETKPLSHQKLCHMTYTSPEVHDILREGFDRSPMFNGRIKSIGPRYCPSIEDKINRFADKERHQLFVEPEGWNTVEVYVNGFSTSLPEDIQFKALRSVEGFEKVKFFRPGYAIEYDYFPPTQLKHTLETKLVEGLYFAGQINGTTGYEEAASQGMMAGINAALKVKEQEPMILRRDEAYIGVLIDDLITKGTEEPYRMFTSRAEYRTLLRQDNADFRLTPKSYKIGLASEKRLKRMEHKFNESEKMVNFFKDTSVSTDEANPILVDKESAPMVQSDKMFKVFSRPQIELDDILKFEKVQQYIQDHDLDKEIIEQAEIQVKYSGYIEKERNNAEKLIRLEDFKIPENFDYNKIKSMSTEAKQKLSKIRPVTISQASRISGVSPADISVLLIYMGR</sequence>
<feature type="binding site" evidence="11">
    <location>
        <begin position="12"/>
        <end position="17"/>
    </location>
    <ligand>
        <name>FAD</name>
        <dbReference type="ChEBI" id="CHEBI:57692"/>
    </ligand>
</feature>
<evidence type="ECO:0000256" key="4">
    <source>
        <dbReference type="ARBA" id="ARBA00020461"/>
    </source>
</evidence>
<evidence type="ECO:0000259" key="12">
    <source>
        <dbReference type="SMART" id="SM01228"/>
    </source>
</evidence>
<evidence type="ECO:0000256" key="7">
    <source>
        <dbReference type="ARBA" id="ARBA00022827"/>
    </source>
</evidence>
<evidence type="ECO:0000256" key="6">
    <source>
        <dbReference type="ARBA" id="ARBA00022694"/>
    </source>
</evidence>
<dbReference type="InterPro" id="IPR036188">
    <property type="entry name" value="FAD/NAD-bd_sf"/>
</dbReference>
<keyword evidence="7 11" id="KW-0274">FAD</keyword>
<keyword evidence="6 11" id="KW-0819">tRNA processing</keyword>
<dbReference type="InterPro" id="IPR047001">
    <property type="entry name" value="MnmG_C_subdom"/>
</dbReference>
<comment type="subunit">
    <text evidence="9 11">Homodimer. Heterotetramer of two MnmE and two MnmG subunits.</text>
</comment>
<evidence type="ECO:0000256" key="9">
    <source>
        <dbReference type="ARBA" id="ARBA00025948"/>
    </source>
</evidence>
<reference evidence="13 14" key="1">
    <citation type="submission" date="2024-03" db="EMBL/GenBank/DDBJ databases">
        <title>Two novel species of the genus Flavobacterium exhibiting potentially degradation of complex polysaccharides.</title>
        <authorList>
            <person name="Lian X."/>
        </authorList>
    </citation>
    <scope>NUCLEOTIDE SEQUENCE [LARGE SCALE GENOMIC DNA]</scope>
    <source>
        <strain evidence="14">j3</strain>
    </source>
</reference>
<feature type="binding site" evidence="11">
    <location>
        <begin position="272"/>
        <end position="286"/>
    </location>
    <ligand>
        <name>NAD(+)</name>
        <dbReference type="ChEBI" id="CHEBI:57540"/>
    </ligand>
</feature>
<dbReference type="SMART" id="SM01228">
    <property type="entry name" value="GIDA_assoc_3"/>
    <property type="match status" value="1"/>
</dbReference>
<organism evidence="13 14">
    <name type="scientific">Flavobacterium aureirubrum</name>
    <dbReference type="NCBI Taxonomy" id="3133147"/>
    <lineage>
        <taxon>Bacteria</taxon>
        <taxon>Pseudomonadati</taxon>
        <taxon>Bacteroidota</taxon>
        <taxon>Flavobacteriia</taxon>
        <taxon>Flavobacteriales</taxon>
        <taxon>Flavobacteriaceae</taxon>
        <taxon>Flavobacterium</taxon>
    </lineage>
</organism>
<dbReference type="InterPro" id="IPR044920">
    <property type="entry name" value="MnmG_C_subdom_sf"/>
</dbReference>
<keyword evidence="5 11" id="KW-0285">Flavoprotein</keyword>
<dbReference type="InterPro" id="IPR040131">
    <property type="entry name" value="MnmG_N"/>
</dbReference>
<gene>
    <name evidence="11 13" type="primary">mnmG</name>
    <name evidence="11" type="synonym">gidA</name>
    <name evidence="13" type="ORF">WFZ85_02760</name>
</gene>
<keyword evidence="11" id="KW-0963">Cytoplasm</keyword>
<dbReference type="PANTHER" id="PTHR11806">
    <property type="entry name" value="GLUCOSE INHIBITED DIVISION PROTEIN A"/>
    <property type="match status" value="1"/>
</dbReference>
<dbReference type="Gene3D" id="3.50.50.60">
    <property type="entry name" value="FAD/NAD(P)-binding domain"/>
    <property type="match status" value="2"/>
</dbReference>
<protein>
    <recommendedName>
        <fullName evidence="4 11">tRNA uridine 5-carboxymethylaminomethyl modification enzyme MnmG</fullName>
    </recommendedName>
    <alternativeName>
        <fullName evidence="10 11">Glucose-inhibited division protein A</fullName>
    </alternativeName>
</protein>
<dbReference type="InterPro" id="IPR049312">
    <property type="entry name" value="GIDA_C_N"/>
</dbReference>
<evidence type="ECO:0000256" key="11">
    <source>
        <dbReference type="HAMAP-Rule" id="MF_00129"/>
    </source>
</evidence>
<dbReference type="InterPro" id="IPR026904">
    <property type="entry name" value="MnmG_C"/>
</dbReference>
<comment type="cofactor">
    <cofactor evidence="1 11">
        <name>FAD</name>
        <dbReference type="ChEBI" id="CHEBI:57692"/>
    </cofactor>
</comment>
<dbReference type="Pfam" id="PF13932">
    <property type="entry name" value="SAM_GIDA_C"/>
    <property type="match status" value="1"/>
</dbReference>
<feature type="domain" description="tRNA uridine 5-carboxymethylaminomethyl modification enzyme C-terminal subdomain" evidence="12">
    <location>
        <begin position="548"/>
        <end position="619"/>
    </location>
</feature>
<dbReference type="NCBIfam" id="TIGR00136">
    <property type="entry name" value="mnmG_gidA"/>
    <property type="match status" value="1"/>
</dbReference>
<evidence type="ECO:0000256" key="3">
    <source>
        <dbReference type="ARBA" id="ARBA00007653"/>
    </source>
</evidence>
<evidence type="ECO:0000256" key="1">
    <source>
        <dbReference type="ARBA" id="ARBA00001974"/>
    </source>
</evidence>